<feature type="region of interest" description="Disordered" evidence="1">
    <location>
        <begin position="26"/>
        <end position="60"/>
    </location>
</feature>
<dbReference type="AlphaFoldDB" id="A0A1A9W7D7"/>
<proteinExistence type="predicted"/>
<protein>
    <submittedName>
        <fullName evidence="2">Uncharacterized protein</fullName>
    </submittedName>
</protein>
<sequence>MALPSIQQHTSANFINGLHTMVAACSSSTAPSSTGMPGPVFEEPWNKSNFSSVNCDNKSS</sequence>
<evidence type="ECO:0000313" key="2">
    <source>
        <dbReference type="EnsemblMetazoa" id="GBRI008781-PA"/>
    </source>
</evidence>
<keyword evidence="3" id="KW-1185">Reference proteome</keyword>
<feature type="compositionally biased region" description="Polar residues" evidence="1">
    <location>
        <begin position="46"/>
        <end position="60"/>
    </location>
</feature>
<reference evidence="3" key="1">
    <citation type="submission" date="2014-03" db="EMBL/GenBank/DDBJ databases">
        <authorList>
            <person name="Aksoy S."/>
            <person name="Warren W."/>
            <person name="Wilson R.K."/>
        </authorList>
    </citation>
    <scope>NUCLEOTIDE SEQUENCE [LARGE SCALE GENOMIC DNA]</scope>
    <source>
        <strain evidence="3">IAEA</strain>
    </source>
</reference>
<accession>A0A1A9W7D7</accession>
<dbReference type="EnsemblMetazoa" id="GBRI008781-RA">
    <property type="protein sequence ID" value="GBRI008781-PA"/>
    <property type="gene ID" value="GBRI008781"/>
</dbReference>
<evidence type="ECO:0000256" key="1">
    <source>
        <dbReference type="SAM" id="MobiDB-lite"/>
    </source>
</evidence>
<dbReference type="VEuPathDB" id="VectorBase:GBRI008781"/>
<dbReference type="Proteomes" id="UP000091820">
    <property type="component" value="Unassembled WGS sequence"/>
</dbReference>
<reference evidence="2" key="2">
    <citation type="submission" date="2020-05" db="UniProtKB">
        <authorList>
            <consortium name="EnsemblMetazoa"/>
        </authorList>
    </citation>
    <scope>IDENTIFICATION</scope>
    <source>
        <strain evidence="2">IAEA</strain>
    </source>
</reference>
<organism evidence="2 3">
    <name type="scientific">Glossina brevipalpis</name>
    <dbReference type="NCBI Taxonomy" id="37001"/>
    <lineage>
        <taxon>Eukaryota</taxon>
        <taxon>Metazoa</taxon>
        <taxon>Ecdysozoa</taxon>
        <taxon>Arthropoda</taxon>
        <taxon>Hexapoda</taxon>
        <taxon>Insecta</taxon>
        <taxon>Pterygota</taxon>
        <taxon>Neoptera</taxon>
        <taxon>Endopterygota</taxon>
        <taxon>Diptera</taxon>
        <taxon>Brachycera</taxon>
        <taxon>Muscomorpha</taxon>
        <taxon>Hippoboscoidea</taxon>
        <taxon>Glossinidae</taxon>
        <taxon>Glossina</taxon>
    </lineage>
</organism>
<evidence type="ECO:0000313" key="3">
    <source>
        <dbReference type="Proteomes" id="UP000091820"/>
    </source>
</evidence>
<name>A0A1A9W7D7_9MUSC</name>